<keyword evidence="2" id="KW-1133">Transmembrane helix</keyword>
<feature type="region of interest" description="Disordered" evidence="1">
    <location>
        <begin position="76"/>
        <end position="114"/>
    </location>
</feature>
<evidence type="ECO:0000313" key="4">
    <source>
        <dbReference type="Proteomes" id="UP000001997"/>
    </source>
</evidence>
<gene>
    <name evidence="3" type="ORF">PGUG_04271</name>
</gene>
<name>A5DLX0_PICGU</name>
<feature type="compositionally biased region" description="Low complexity" evidence="1">
    <location>
        <begin position="135"/>
        <end position="151"/>
    </location>
</feature>
<dbReference type="RefSeq" id="XP_001483543.2">
    <property type="nucleotide sequence ID" value="XM_001483493.1"/>
</dbReference>
<sequence length="151" mass="16463">MHYSLNILVSSTPLFTLILSRSFLTRLQLLQVKITNLHVSTIIFQTSGKVSGISITVFCSFSVSLSLRLFILSGGSRTSSKHTGDTSTEGVTNGRTNGYTGRSRSHLSEQTRRPRAGLRLCSGSWIVRSRSSGMSRSPLRGSWGGSSLSRH</sequence>
<dbReference type="AlphaFoldDB" id="A5DLX0"/>
<feature type="transmembrane region" description="Helical" evidence="2">
    <location>
        <begin position="51"/>
        <end position="71"/>
    </location>
</feature>
<dbReference type="InParanoid" id="A5DLX0"/>
<keyword evidence="2" id="KW-0472">Membrane</keyword>
<dbReference type="Proteomes" id="UP000001997">
    <property type="component" value="Unassembled WGS sequence"/>
</dbReference>
<dbReference type="KEGG" id="pgu:PGUG_04271"/>
<feature type="region of interest" description="Disordered" evidence="1">
    <location>
        <begin position="131"/>
        <end position="151"/>
    </location>
</feature>
<dbReference type="HOGENOM" id="CLU_1732160_0_0_1"/>
<evidence type="ECO:0000256" key="1">
    <source>
        <dbReference type="SAM" id="MobiDB-lite"/>
    </source>
</evidence>
<accession>A5DLX0</accession>
<dbReference type="GeneID" id="5125201"/>
<evidence type="ECO:0000313" key="3">
    <source>
        <dbReference type="EMBL" id="EDK40174.2"/>
    </source>
</evidence>
<feature type="compositionally biased region" description="Polar residues" evidence="1">
    <location>
        <begin position="85"/>
        <end position="102"/>
    </location>
</feature>
<proteinExistence type="predicted"/>
<organism evidence="3 4">
    <name type="scientific">Meyerozyma guilliermondii (strain ATCC 6260 / CBS 566 / DSM 6381 / JCM 1539 / NBRC 10279 / NRRL Y-324)</name>
    <name type="common">Yeast</name>
    <name type="synonym">Candida guilliermondii</name>
    <dbReference type="NCBI Taxonomy" id="294746"/>
    <lineage>
        <taxon>Eukaryota</taxon>
        <taxon>Fungi</taxon>
        <taxon>Dikarya</taxon>
        <taxon>Ascomycota</taxon>
        <taxon>Saccharomycotina</taxon>
        <taxon>Pichiomycetes</taxon>
        <taxon>Debaryomycetaceae</taxon>
        <taxon>Meyerozyma</taxon>
    </lineage>
</organism>
<keyword evidence="4" id="KW-1185">Reference proteome</keyword>
<evidence type="ECO:0000256" key="2">
    <source>
        <dbReference type="SAM" id="Phobius"/>
    </source>
</evidence>
<dbReference type="EMBL" id="CH408159">
    <property type="protein sequence ID" value="EDK40174.2"/>
    <property type="molecule type" value="Genomic_DNA"/>
</dbReference>
<keyword evidence="2" id="KW-0812">Transmembrane</keyword>
<dbReference type="VEuPathDB" id="FungiDB:PGUG_04271"/>
<reference evidence="3 4" key="1">
    <citation type="journal article" date="2009" name="Nature">
        <title>Evolution of pathogenicity and sexual reproduction in eight Candida genomes.</title>
        <authorList>
            <person name="Butler G."/>
            <person name="Rasmussen M.D."/>
            <person name="Lin M.F."/>
            <person name="Santos M.A."/>
            <person name="Sakthikumar S."/>
            <person name="Munro C.A."/>
            <person name="Rheinbay E."/>
            <person name="Grabherr M."/>
            <person name="Forche A."/>
            <person name="Reedy J.L."/>
            <person name="Agrafioti I."/>
            <person name="Arnaud M.B."/>
            <person name="Bates S."/>
            <person name="Brown A.J."/>
            <person name="Brunke S."/>
            <person name="Costanzo M.C."/>
            <person name="Fitzpatrick D.A."/>
            <person name="de Groot P.W."/>
            <person name="Harris D."/>
            <person name="Hoyer L.L."/>
            <person name="Hube B."/>
            <person name="Klis F.M."/>
            <person name="Kodira C."/>
            <person name="Lennard N."/>
            <person name="Logue M.E."/>
            <person name="Martin R."/>
            <person name="Neiman A.M."/>
            <person name="Nikolaou E."/>
            <person name="Quail M.A."/>
            <person name="Quinn J."/>
            <person name="Santos M.C."/>
            <person name="Schmitzberger F.F."/>
            <person name="Sherlock G."/>
            <person name="Shah P."/>
            <person name="Silverstein K.A."/>
            <person name="Skrzypek M.S."/>
            <person name="Soll D."/>
            <person name="Staggs R."/>
            <person name="Stansfield I."/>
            <person name="Stumpf M.P."/>
            <person name="Sudbery P.E."/>
            <person name="Srikantha T."/>
            <person name="Zeng Q."/>
            <person name="Berman J."/>
            <person name="Berriman M."/>
            <person name="Heitman J."/>
            <person name="Gow N.A."/>
            <person name="Lorenz M.C."/>
            <person name="Birren B.W."/>
            <person name="Kellis M."/>
            <person name="Cuomo C.A."/>
        </authorList>
    </citation>
    <scope>NUCLEOTIDE SEQUENCE [LARGE SCALE GENOMIC DNA]</scope>
    <source>
        <strain evidence="4">ATCC 6260 / CBS 566 / DSM 6381 / JCM 1539 / NBRC 10279 / NRRL Y-324</strain>
    </source>
</reference>
<protein>
    <submittedName>
        <fullName evidence="3">Uncharacterized protein</fullName>
    </submittedName>
</protein>